<dbReference type="PROSITE" id="PS00197">
    <property type="entry name" value="2FE2S_FER_1"/>
    <property type="match status" value="1"/>
</dbReference>
<evidence type="ECO:0000256" key="6">
    <source>
        <dbReference type="ARBA" id="ARBA00023004"/>
    </source>
</evidence>
<protein>
    <submittedName>
        <fullName evidence="10">Oxidoreductase</fullName>
    </submittedName>
</protein>
<dbReference type="InterPro" id="IPR001433">
    <property type="entry name" value="OxRdtase_FAD/NAD-bd"/>
</dbReference>
<dbReference type="GO" id="GO:0016491">
    <property type="term" value="F:oxidoreductase activity"/>
    <property type="evidence" value="ECO:0007669"/>
    <property type="project" value="UniProtKB-KW"/>
</dbReference>
<feature type="domain" description="2Fe-2S ferredoxin-type" evidence="8">
    <location>
        <begin position="240"/>
        <end position="325"/>
    </location>
</feature>
<feature type="domain" description="FAD-binding FR-type" evidence="9">
    <location>
        <begin position="7"/>
        <end position="109"/>
    </location>
</feature>
<keyword evidence="7" id="KW-0411">Iron-sulfur</keyword>
<evidence type="ECO:0000256" key="1">
    <source>
        <dbReference type="ARBA" id="ARBA00001974"/>
    </source>
</evidence>
<comment type="cofactor">
    <cofactor evidence="1">
        <name>FAD</name>
        <dbReference type="ChEBI" id="CHEBI:57692"/>
    </cofactor>
</comment>
<dbReference type="GO" id="GO:0046872">
    <property type="term" value="F:metal ion binding"/>
    <property type="evidence" value="ECO:0007669"/>
    <property type="project" value="UniProtKB-KW"/>
</dbReference>
<dbReference type="InterPro" id="IPR001041">
    <property type="entry name" value="2Fe-2S_ferredoxin-type"/>
</dbReference>
<dbReference type="Proteomes" id="UP000225108">
    <property type="component" value="Unassembled WGS sequence"/>
</dbReference>
<dbReference type="PROSITE" id="PS51085">
    <property type="entry name" value="2FE2S_FER_2"/>
    <property type="match status" value="1"/>
</dbReference>
<keyword evidence="5" id="KW-0560">Oxidoreductase</keyword>
<evidence type="ECO:0000259" key="9">
    <source>
        <dbReference type="PROSITE" id="PS51384"/>
    </source>
</evidence>
<organism evidence="10 11">
    <name type="scientific">Williamsia marianensis</name>
    <dbReference type="NCBI Taxonomy" id="85044"/>
    <lineage>
        <taxon>Bacteria</taxon>
        <taxon>Bacillati</taxon>
        <taxon>Actinomycetota</taxon>
        <taxon>Actinomycetes</taxon>
        <taxon>Mycobacteriales</taxon>
        <taxon>Nocardiaceae</taxon>
        <taxon>Williamsia</taxon>
    </lineage>
</organism>
<dbReference type="Gene3D" id="3.10.20.30">
    <property type="match status" value="1"/>
</dbReference>
<evidence type="ECO:0000259" key="8">
    <source>
        <dbReference type="PROSITE" id="PS51085"/>
    </source>
</evidence>
<dbReference type="InterPro" id="IPR017927">
    <property type="entry name" value="FAD-bd_FR_type"/>
</dbReference>
<dbReference type="PRINTS" id="PR00409">
    <property type="entry name" value="PHDIOXRDTASE"/>
</dbReference>
<name>A0A2G3PK28_WILMA</name>
<dbReference type="InterPro" id="IPR012675">
    <property type="entry name" value="Beta-grasp_dom_sf"/>
</dbReference>
<dbReference type="EMBL" id="PEBD01000010">
    <property type="protein sequence ID" value="PHV66177.1"/>
    <property type="molecule type" value="Genomic_DNA"/>
</dbReference>
<dbReference type="InterPro" id="IPR006058">
    <property type="entry name" value="2Fe2S_fd_BS"/>
</dbReference>
<dbReference type="InterPro" id="IPR050415">
    <property type="entry name" value="MRET"/>
</dbReference>
<evidence type="ECO:0000313" key="10">
    <source>
        <dbReference type="EMBL" id="PHV66177.1"/>
    </source>
</evidence>
<dbReference type="CDD" id="cd00207">
    <property type="entry name" value="fer2"/>
    <property type="match status" value="1"/>
</dbReference>
<dbReference type="GO" id="GO:0051537">
    <property type="term" value="F:2 iron, 2 sulfur cluster binding"/>
    <property type="evidence" value="ECO:0007669"/>
    <property type="project" value="UniProtKB-KW"/>
</dbReference>
<dbReference type="Gene3D" id="3.40.50.80">
    <property type="entry name" value="Nucleotide-binding domain of ferredoxin-NADP reductase (FNR) module"/>
    <property type="match status" value="1"/>
</dbReference>
<dbReference type="Pfam" id="PF00111">
    <property type="entry name" value="Fer2"/>
    <property type="match status" value="1"/>
</dbReference>
<dbReference type="Pfam" id="PF00175">
    <property type="entry name" value="NAD_binding_1"/>
    <property type="match status" value="1"/>
</dbReference>
<accession>A0A2G3PK28</accession>
<gene>
    <name evidence="10" type="ORF">CSW57_21410</name>
</gene>
<dbReference type="RefSeq" id="WP_099384439.1">
    <property type="nucleotide sequence ID" value="NZ_PEBD01000010.1"/>
</dbReference>
<proteinExistence type="predicted"/>
<dbReference type="CDD" id="cd06185">
    <property type="entry name" value="PDR_like"/>
    <property type="match status" value="1"/>
</dbReference>
<dbReference type="PANTHER" id="PTHR47354:SF1">
    <property type="entry name" value="CARNITINE MONOOXYGENASE REDUCTASE SUBUNIT"/>
    <property type="match status" value="1"/>
</dbReference>
<dbReference type="PROSITE" id="PS51384">
    <property type="entry name" value="FAD_FR"/>
    <property type="match status" value="1"/>
</dbReference>
<reference evidence="10 11" key="1">
    <citation type="submission" date="2017-10" db="EMBL/GenBank/DDBJ databases">
        <title>The draft genome sequence of Williamsia sp. BULT 1.1 isolated from the semi-arid grassland soils from South Africa.</title>
        <authorList>
            <person name="Kabwe M.H."/>
            <person name="Govender N."/>
            <person name="Mutseka Lunga P."/>
            <person name="Vikram S."/>
            <person name="Makhalanyane T.P."/>
        </authorList>
    </citation>
    <scope>NUCLEOTIDE SEQUENCE [LARGE SCALE GENOMIC DNA]</scope>
    <source>
        <strain evidence="10 11">BULT 1.1</strain>
    </source>
</reference>
<keyword evidence="3" id="KW-0001">2Fe-2S</keyword>
<dbReference type="InterPro" id="IPR017938">
    <property type="entry name" value="Riboflavin_synthase-like_b-brl"/>
</dbReference>
<keyword evidence="2" id="KW-0285">Flavoprotein</keyword>
<keyword evidence="4" id="KW-0479">Metal-binding</keyword>
<evidence type="ECO:0000256" key="5">
    <source>
        <dbReference type="ARBA" id="ARBA00023002"/>
    </source>
</evidence>
<sequence>MNNTGSITRHAVRVADRLEITPDVVMLRLEPTESAALPAWDAGAHIELHLPSGLSRHYSLCSDPRDTSQYTVCVLREEQGRGGSLEIHRDVSVGTKLITKAPKNLFPLIEDAKSYLFIAGGIGITPIKAMIEAVARRGQDWRLIYGGRSLSSMAFADELKAEYGDLVTLVPLDSAGLIDVSRAVASVGEGSHLYCCGPTGLLNAVTAECESAGIGPALHIERFTAPDDKREEVENDPAGFDVELRESGVTVHVGADESILDAVMTVREDIDSSCHEGYCGSCESRVLEGVPEHRGSLMTPEEHDEEGTMLICVGRSKTPKLVLDL</sequence>
<dbReference type="AlphaFoldDB" id="A0A2G3PK28"/>
<evidence type="ECO:0000256" key="4">
    <source>
        <dbReference type="ARBA" id="ARBA00022723"/>
    </source>
</evidence>
<dbReference type="SUPFAM" id="SSF63380">
    <property type="entry name" value="Riboflavin synthase domain-like"/>
    <property type="match status" value="1"/>
</dbReference>
<dbReference type="SUPFAM" id="SSF52343">
    <property type="entry name" value="Ferredoxin reductase-like, C-terminal NADP-linked domain"/>
    <property type="match status" value="1"/>
</dbReference>
<dbReference type="PANTHER" id="PTHR47354">
    <property type="entry name" value="NADH OXIDOREDUCTASE HCR"/>
    <property type="match status" value="1"/>
</dbReference>
<dbReference type="InterPro" id="IPR039261">
    <property type="entry name" value="FNR_nucleotide-bd"/>
</dbReference>
<comment type="caution">
    <text evidence="10">The sequence shown here is derived from an EMBL/GenBank/DDBJ whole genome shotgun (WGS) entry which is preliminary data.</text>
</comment>
<dbReference type="Gene3D" id="2.40.30.10">
    <property type="entry name" value="Translation factors"/>
    <property type="match status" value="1"/>
</dbReference>
<evidence type="ECO:0000313" key="11">
    <source>
        <dbReference type="Proteomes" id="UP000225108"/>
    </source>
</evidence>
<keyword evidence="6" id="KW-0408">Iron</keyword>
<dbReference type="SUPFAM" id="SSF54292">
    <property type="entry name" value="2Fe-2S ferredoxin-like"/>
    <property type="match status" value="1"/>
</dbReference>
<evidence type="ECO:0000256" key="2">
    <source>
        <dbReference type="ARBA" id="ARBA00022630"/>
    </source>
</evidence>
<dbReference type="InterPro" id="IPR036010">
    <property type="entry name" value="2Fe-2S_ferredoxin-like_sf"/>
</dbReference>
<evidence type="ECO:0000256" key="7">
    <source>
        <dbReference type="ARBA" id="ARBA00023014"/>
    </source>
</evidence>
<evidence type="ECO:0000256" key="3">
    <source>
        <dbReference type="ARBA" id="ARBA00022714"/>
    </source>
</evidence>